<protein>
    <recommendedName>
        <fullName evidence="4">C2H2-type domain-containing protein</fullName>
    </recommendedName>
</protein>
<feature type="compositionally biased region" description="Basic and acidic residues" evidence="1">
    <location>
        <begin position="74"/>
        <end position="86"/>
    </location>
</feature>
<keyword evidence="3" id="KW-1185">Reference proteome</keyword>
<dbReference type="PANTHER" id="PTHR38167:SF1">
    <property type="entry name" value="C2H2-TYPE DOMAIN-CONTAINING PROTEIN"/>
    <property type="match status" value="1"/>
</dbReference>
<proteinExistence type="predicted"/>
<evidence type="ECO:0008006" key="4">
    <source>
        <dbReference type="Google" id="ProtNLM"/>
    </source>
</evidence>
<dbReference type="AlphaFoldDB" id="A0A1B7NXI2"/>
<comment type="caution">
    <text evidence="2">The sequence shown here is derived from an EMBL/GenBank/DDBJ whole genome shotgun (WGS) entry which is preliminary data.</text>
</comment>
<dbReference type="PANTHER" id="PTHR38167">
    <property type="entry name" value="C2H2-TYPE DOMAIN-CONTAINING PROTEIN"/>
    <property type="match status" value="1"/>
</dbReference>
<sequence>MATSPSEAQLLTRAIRDSSRELLQNLMVDLCNESPDVRKKLASQLLTTRDEAEKHKTSTDTDETEIDSEVGDNDNSKKEGETRKSAISNKRELRARYAICENCDKEFDILNNPEDSCYYHPEESVPNYDFFEDHDENIHGIIDSDELREDFPDGYNYECCGGTGFDTPCTVDRHRELPSKKCKIY</sequence>
<dbReference type="EMBL" id="LGUA01000467">
    <property type="protein sequence ID" value="OAX81482.1"/>
    <property type="molecule type" value="Genomic_DNA"/>
</dbReference>
<evidence type="ECO:0000256" key="1">
    <source>
        <dbReference type="SAM" id="MobiDB-lite"/>
    </source>
</evidence>
<evidence type="ECO:0000313" key="3">
    <source>
        <dbReference type="Proteomes" id="UP000091918"/>
    </source>
</evidence>
<feature type="compositionally biased region" description="Acidic residues" evidence="1">
    <location>
        <begin position="60"/>
        <end position="72"/>
    </location>
</feature>
<feature type="region of interest" description="Disordered" evidence="1">
    <location>
        <begin position="49"/>
        <end position="86"/>
    </location>
</feature>
<reference evidence="2 3" key="1">
    <citation type="submission" date="2015-07" db="EMBL/GenBank/DDBJ databases">
        <title>Emmonsia species relationships and genome sequence.</title>
        <authorList>
            <person name="Cuomo C.A."/>
            <person name="Schwartz I.S."/>
            <person name="Kenyon C."/>
            <person name="de Hoog G.S."/>
            <person name="Govender N.P."/>
            <person name="Botha A."/>
            <person name="Moreno L."/>
            <person name="de Vries M."/>
            <person name="Munoz J.F."/>
            <person name="Stielow J.B."/>
        </authorList>
    </citation>
    <scope>NUCLEOTIDE SEQUENCE [LARGE SCALE GENOMIC DNA]</scope>
    <source>
        <strain evidence="2 3">CBS 136260</strain>
    </source>
</reference>
<evidence type="ECO:0000313" key="2">
    <source>
        <dbReference type="EMBL" id="OAX81482.1"/>
    </source>
</evidence>
<name>A0A1B7NXI2_9EURO</name>
<dbReference type="Proteomes" id="UP000091918">
    <property type="component" value="Unassembled WGS sequence"/>
</dbReference>
<dbReference type="OrthoDB" id="5422613at2759"/>
<organism evidence="2 3">
    <name type="scientific">Emergomyces africanus</name>
    <dbReference type="NCBI Taxonomy" id="1955775"/>
    <lineage>
        <taxon>Eukaryota</taxon>
        <taxon>Fungi</taxon>
        <taxon>Dikarya</taxon>
        <taxon>Ascomycota</taxon>
        <taxon>Pezizomycotina</taxon>
        <taxon>Eurotiomycetes</taxon>
        <taxon>Eurotiomycetidae</taxon>
        <taxon>Onygenales</taxon>
        <taxon>Ajellomycetaceae</taxon>
        <taxon>Emergomyces</taxon>
    </lineage>
</organism>
<accession>A0A1B7NXI2</accession>
<gene>
    <name evidence="2" type="ORF">ACJ72_04177</name>
</gene>
<dbReference type="STRING" id="1658172.A0A1B7NXI2"/>
<feature type="compositionally biased region" description="Basic and acidic residues" evidence="1">
    <location>
        <begin position="49"/>
        <end position="59"/>
    </location>
</feature>